<evidence type="ECO:0000256" key="1">
    <source>
        <dbReference type="SAM" id="Phobius"/>
    </source>
</evidence>
<sequence length="178" mass="20124">MNLLPTFFVEHFLRNKFTTIGFAGATVVMRCETATEARHLNSRNRPGEDAAVAFIFIFQVFFSCFLDITGFVSISEVSRSSARIGRRHWPNDKCSDDYHMAPGRSIGVRLDRLVYLLFPDMRNKPLEEIADMFGDEGLAMLNQARLHSKNNVETVEFFENAGTKPDNAKVVSDPLNEA</sequence>
<keyword evidence="1" id="KW-0472">Membrane</keyword>
<comment type="caution">
    <text evidence="2">The sequence shown here is derived from an EMBL/GenBank/DDBJ whole genome shotgun (WGS) entry which is preliminary data.</text>
</comment>
<dbReference type="Proteomes" id="UP000319663">
    <property type="component" value="Unassembled WGS sequence"/>
</dbReference>
<dbReference type="EMBL" id="VIFY01000001">
    <property type="protein sequence ID" value="TQB77544.1"/>
    <property type="molecule type" value="Genomic_DNA"/>
</dbReference>
<dbReference type="OrthoDB" id="6612291at2759"/>
<name>A0A507R6P9_MONPU</name>
<proteinExistence type="predicted"/>
<gene>
    <name evidence="2" type="ORF">MPDQ_000085</name>
</gene>
<reference evidence="2 3" key="1">
    <citation type="submission" date="2019-06" db="EMBL/GenBank/DDBJ databases">
        <title>Wine fermentation using esterase from Monascus purpureus.</title>
        <authorList>
            <person name="Geng C."/>
            <person name="Zhang Y."/>
        </authorList>
    </citation>
    <scope>NUCLEOTIDE SEQUENCE [LARGE SCALE GENOMIC DNA]</scope>
    <source>
        <strain evidence="2">HQ1</strain>
    </source>
</reference>
<protein>
    <submittedName>
        <fullName evidence="2">Uncharacterized protein</fullName>
    </submittedName>
</protein>
<accession>A0A507R6P9</accession>
<dbReference type="STRING" id="5098.A0A507R6P9"/>
<organism evidence="2 3">
    <name type="scientific">Monascus purpureus</name>
    <name type="common">Red mold</name>
    <name type="synonym">Monascus anka</name>
    <dbReference type="NCBI Taxonomy" id="5098"/>
    <lineage>
        <taxon>Eukaryota</taxon>
        <taxon>Fungi</taxon>
        <taxon>Dikarya</taxon>
        <taxon>Ascomycota</taxon>
        <taxon>Pezizomycotina</taxon>
        <taxon>Eurotiomycetes</taxon>
        <taxon>Eurotiomycetidae</taxon>
        <taxon>Eurotiales</taxon>
        <taxon>Aspergillaceae</taxon>
        <taxon>Monascus</taxon>
    </lineage>
</organism>
<dbReference type="AlphaFoldDB" id="A0A507R6P9"/>
<evidence type="ECO:0000313" key="3">
    <source>
        <dbReference type="Proteomes" id="UP000319663"/>
    </source>
</evidence>
<evidence type="ECO:0000313" key="2">
    <source>
        <dbReference type="EMBL" id="TQB77544.1"/>
    </source>
</evidence>
<feature type="transmembrane region" description="Helical" evidence="1">
    <location>
        <begin position="50"/>
        <end position="74"/>
    </location>
</feature>
<keyword evidence="1" id="KW-1133">Transmembrane helix</keyword>
<keyword evidence="1" id="KW-0812">Transmembrane</keyword>
<keyword evidence="3" id="KW-1185">Reference proteome</keyword>